<keyword evidence="3" id="KW-0378">Hydrolase</keyword>
<dbReference type="InterPro" id="IPR006935">
    <property type="entry name" value="Helicase/UvrB_N"/>
</dbReference>
<dbReference type="Gene3D" id="3.40.50.300">
    <property type="entry name" value="P-loop containing nucleotide triphosphate hydrolases"/>
    <property type="match status" value="1"/>
</dbReference>
<accession>A0ABW4B8Q6</accession>
<feature type="region of interest" description="Disordered" evidence="1">
    <location>
        <begin position="1"/>
        <end position="30"/>
    </location>
</feature>
<evidence type="ECO:0000259" key="2">
    <source>
        <dbReference type="SMART" id="SM00487"/>
    </source>
</evidence>
<comment type="caution">
    <text evidence="3">The sequence shown here is derived from an EMBL/GenBank/DDBJ whole genome shotgun (WGS) entry which is preliminary data.</text>
</comment>
<keyword evidence="3" id="KW-0547">Nucleotide-binding</keyword>
<dbReference type="InterPro" id="IPR014001">
    <property type="entry name" value="Helicase_ATP-bd"/>
</dbReference>
<gene>
    <name evidence="3" type="ORF">ACFQ45_16880</name>
</gene>
<dbReference type="InterPro" id="IPR027417">
    <property type="entry name" value="P-loop_NTPase"/>
</dbReference>
<proteinExistence type="predicted"/>
<feature type="domain" description="Helicase ATP-binding" evidence="2">
    <location>
        <begin position="20"/>
        <end position="202"/>
    </location>
</feature>
<reference evidence="4" key="1">
    <citation type="journal article" date="2019" name="Int. J. Syst. Evol. Microbiol.">
        <title>The Global Catalogue of Microorganisms (GCM) 10K type strain sequencing project: providing services to taxonomists for standard genome sequencing and annotation.</title>
        <authorList>
            <consortium name="The Broad Institute Genomics Platform"/>
            <consortium name="The Broad Institute Genome Sequencing Center for Infectious Disease"/>
            <person name="Wu L."/>
            <person name="Ma J."/>
        </authorList>
    </citation>
    <scope>NUCLEOTIDE SEQUENCE [LARGE SCALE GENOMIC DNA]</scope>
    <source>
        <strain evidence="4">JCM 30774</strain>
    </source>
</reference>
<dbReference type="Proteomes" id="UP001597059">
    <property type="component" value="Unassembled WGS sequence"/>
</dbReference>
<evidence type="ECO:0000313" key="4">
    <source>
        <dbReference type="Proteomes" id="UP001597059"/>
    </source>
</evidence>
<dbReference type="SMART" id="SM00487">
    <property type="entry name" value="DEXDc"/>
    <property type="match status" value="1"/>
</dbReference>
<keyword evidence="3" id="KW-0347">Helicase</keyword>
<sequence length="666" mass="74559">MSSIEARAEKMRSKVHDTLNSSGMHEHQREAAKKTFNAFDGNTRAVVLAAEMQAGKSGISVALACQQRLSLSDEAITDRSQLKDTLYMLTMVDTALLQQAEDDLKSAKNAVVTNFNRFENDIESNFKGCPPKLIIIDECHYGSNISAVRYNRVFDYLEEHTDCKIVFISATPFGALYAAEQAYDEAIEIAEEADLDGDVEVAQEAQQLAERAAQNSILRRSFGTKLVFHRTSDEYFGVREMLSADLVHPLVDEERNFSTQSSARDRFMEKFNAYEGDGWALVRVPAGTVNDAKSFFLEQGVSPDNIFIIGKSLQGIPKDDQTEIERFKREYENAEGFDEKFIAITVAGCRAGINFGGMKNTLISTWDSTVASVAAVVQANIGRGCGYHSNHEALHFTNLPAVKAYAESLDFLEDNTNELGASNFEGLREFFDELCDEYNVQGLDVGLTVKRKKRRPIGDVDTYHTGEYAVVPLQLFTEKPDYSLYTKNQDFIRALELITEEYLKDSGPRPKGHRAMRGKQKNWLKAQWVNGDSYDNPEKAGRLGTMKERTLKFINRLENNERVEYNQIVAPGNGESSAAKSVTATIFSRYNQSRRNVTKTQMSNSDLQEIADLLDVPQDNTIVVLYAQGEFDAKTTQAKINHNQLPESEGTVNDESQFSGIPDVVF</sequence>
<feature type="compositionally biased region" description="Polar residues" evidence="1">
    <location>
        <begin position="646"/>
        <end position="659"/>
    </location>
</feature>
<protein>
    <submittedName>
        <fullName evidence="3">DEAD/DEAH box helicase family protein</fullName>
    </submittedName>
</protein>
<dbReference type="SUPFAM" id="SSF52540">
    <property type="entry name" value="P-loop containing nucleoside triphosphate hydrolases"/>
    <property type="match status" value="1"/>
</dbReference>
<dbReference type="Pfam" id="PF04851">
    <property type="entry name" value="ResIII"/>
    <property type="match status" value="1"/>
</dbReference>
<feature type="region of interest" description="Disordered" evidence="1">
    <location>
        <begin position="646"/>
        <end position="666"/>
    </location>
</feature>
<organism evidence="3 4">
    <name type="scientific">Rhodanobacter aciditrophus</name>
    <dbReference type="NCBI Taxonomy" id="1623218"/>
    <lineage>
        <taxon>Bacteria</taxon>
        <taxon>Pseudomonadati</taxon>
        <taxon>Pseudomonadota</taxon>
        <taxon>Gammaproteobacteria</taxon>
        <taxon>Lysobacterales</taxon>
        <taxon>Rhodanobacteraceae</taxon>
        <taxon>Rhodanobacter</taxon>
    </lineage>
</organism>
<evidence type="ECO:0000256" key="1">
    <source>
        <dbReference type="SAM" id="MobiDB-lite"/>
    </source>
</evidence>
<dbReference type="RefSeq" id="WP_377369804.1">
    <property type="nucleotide sequence ID" value="NZ_JBHTMN010000018.1"/>
</dbReference>
<keyword evidence="4" id="KW-1185">Reference proteome</keyword>
<keyword evidence="3" id="KW-0067">ATP-binding</keyword>
<name>A0ABW4B8Q6_9GAMM</name>
<evidence type="ECO:0000313" key="3">
    <source>
        <dbReference type="EMBL" id="MFD1385030.1"/>
    </source>
</evidence>
<feature type="compositionally biased region" description="Basic and acidic residues" evidence="1">
    <location>
        <begin position="1"/>
        <end position="17"/>
    </location>
</feature>
<dbReference type="GO" id="GO:0004386">
    <property type="term" value="F:helicase activity"/>
    <property type="evidence" value="ECO:0007669"/>
    <property type="project" value="UniProtKB-KW"/>
</dbReference>
<dbReference type="EMBL" id="JBHTMN010000018">
    <property type="protein sequence ID" value="MFD1385030.1"/>
    <property type="molecule type" value="Genomic_DNA"/>
</dbReference>